<feature type="signal peptide" evidence="2">
    <location>
        <begin position="1"/>
        <end position="18"/>
    </location>
</feature>
<evidence type="ECO:0000313" key="5">
    <source>
        <dbReference type="Proteomes" id="UP001596143"/>
    </source>
</evidence>
<evidence type="ECO:0000313" key="4">
    <source>
        <dbReference type="EMBL" id="MFC5629376.1"/>
    </source>
</evidence>
<dbReference type="PANTHER" id="PTHR30535:SF7">
    <property type="entry name" value="IRON(III) DICITRATE-BINDING PROTEIN"/>
    <property type="match status" value="1"/>
</dbReference>
<protein>
    <submittedName>
        <fullName evidence="4">ABC transporter substrate-binding protein</fullName>
    </submittedName>
</protein>
<reference evidence="5" key="1">
    <citation type="journal article" date="2019" name="Int. J. Syst. Evol. Microbiol.">
        <title>The Global Catalogue of Microorganisms (GCM) 10K type strain sequencing project: providing services to taxonomists for standard genome sequencing and annotation.</title>
        <authorList>
            <consortium name="The Broad Institute Genomics Platform"/>
            <consortium name="The Broad Institute Genome Sequencing Center for Infectious Disease"/>
            <person name="Wu L."/>
            <person name="Ma J."/>
        </authorList>
    </citation>
    <scope>NUCLEOTIDE SEQUENCE [LARGE SCALE GENOMIC DNA]</scope>
    <source>
        <strain evidence="5">CGMCC 1.15790</strain>
    </source>
</reference>
<comment type="similarity">
    <text evidence="1">Belongs to the bacterial solute-binding protein 8 family.</text>
</comment>
<accession>A0ABW0U7B3</accession>
<keyword evidence="5" id="KW-1185">Reference proteome</keyword>
<dbReference type="InterPro" id="IPR050902">
    <property type="entry name" value="ABC_Transporter_SBP"/>
</dbReference>
<dbReference type="PROSITE" id="PS50983">
    <property type="entry name" value="FE_B12_PBP"/>
    <property type="match status" value="1"/>
</dbReference>
<dbReference type="SUPFAM" id="SSF53807">
    <property type="entry name" value="Helical backbone' metal receptor"/>
    <property type="match status" value="1"/>
</dbReference>
<feature type="chain" id="PRO_5046360447" evidence="2">
    <location>
        <begin position="19"/>
        <end position="319"/>
    </location>
</feature>
<feature type="domain" description="Fe/B12 periplasmic-binding" evidence="3">
    <location>
        <begin position="53"/>
        <end position="319"/>
    </location>
</feature>
<dbReference type="PANTHER" id="PTHR30535">
    <property type="entry name" value="VITAMIN B12-BINDING PROTEIN"/>
    <property type="match status" value="1"/>
</dbReference>
<dbReference type="PROSITE" id="PS51257">
    <property type="entry name" value="PROKAR_LIPOPROTEIN"/>
    <property type="match status" value="1"/>
</dbReference>
<proteinExistence type="inferred from homology"/>
<gene>
    <name evidence="4" type="ORF">ACFPTR_10975</name>
</gene>
<evidence type="ECO:0000256" key="1">
    <source>
        <dbReference type="ARBA" id="ARBA00008814"/>
    </source>
</evidence>
<dbReference type="Gene3D" id="3.40.50.1980">
    <property type="entry name" value="Nitrogenase molybdenum iron protein domain"/>
    <property type="match status" value="2"/>
</dbReference>
<dbReference type="EMBL" id="JBHSPF010000059">
    <property type="protein sequence ID" value="MFC5629376.1"/>
    <property type="molecule type" value="Genomic_DNA"/>
</dbReference>
<name>A0ABW0U7B3_9BACI</name>
<dbReference type="Proteomes" id="UP001596143">
    <property type="component" value="Unassembled WGS sequence"/>
</dbReference>
<evidence type="ECO:0000256" key="2">
    <source>
        <dbReference type="SAM" id="SignalP"/>
    </source>
</evidence>
<comment type="caution">
    <text evidence="4">The sequence shown here is derived from an EMBL/GenBank/DDBJ whole genome shotgun (WGS) entry which is preliminary data.</text>
</comment>
<dbReference type="InterPro" id="IPR002491">
    <property type="entry name" value="ABC_transptr_periplasmic_BD"/>
</dbReference>
<organism evidence="4 5">
    <name type="scientific">Aliibacillus thermotolerans</name>
    <dbReference type="NCBI Taxonomy" id="1834418"/>
    <lineage>
        <taxon>Bacteria</taxon>
        <taxon>Bacillati</taxon>
        <taxon>Bacillota</taxon>
        <taxon>Bacilli</taxon>
        <taxon>Bacillales</taxon>
        <taxon>Bacillaceae</taxon>
        <taxon>Aliibacillus</taxon>
    </lineage>
</organism>
<evidence type="ECO:0000259" key="3">
    <source>
        <dbReference type="PROSITE" id="PS50983"/>
    </source>
</evidence>
<dbReference type="Pfam" id="PF01497">
    <property type="entry name" value="Peripla_BP_2"/>
    <property type="match status" value="1"/>
</dbReference>
<keyword evidence="2" id="KW-0732">Signal</keyword>
<sequence length="319" mass="36032">MRKQVIFLLTLLFVVIGAACQTETEGVVETSENEPIVVMNGDKKLAFEQPPRRAISVNQHVTEVMLALGLEEHMIGTAFLDDEIHPDYQEPYENIPVLADHYPSKEIILKEEPDFVYAGWESAFTEDAVGSREDLHAIQIGTYLQESSNMVNPQLEDVFQDIRNIGTIFQVEDRAEALIRDMTEKIEKTKEKIPEQDTPKKVFVYDSGEDAPLTATQNILNTLITMAEAKNIFGDIEKGWATVSWEGVAEHNPDEIIIIDYGETSVEDKMAFLENHPMMAQLDAVQNKRYTVIPLSVASEGIRVPEAFEKIVDGIYREE</sequence>
<dbReference type="RefSeq" id="WP_270897102.1">
    <property type="nucleotide sequence ID" value="NZ_JBHSPF010000059.1"/>
</dbReference>